<name>A0A074ZGB5_OPIVI</name>
<evidence type="ECO:0000313" key="1">
    <source>
        <dbReference type="EMBL" id="KER22300.1"/>
    </source>
</evidence>
<dbReference type="RefSeq" id="XP_009173958.1">
    <property type="nucleotide sequence ID" value="XM_009175694.1"/>
</dbReference>
<proteinExistence type="predicted"/>
<organism evidence="1 2">
    <name type="scientific">Opisthorchis viverrini</name>
    <name type="common">Southeast Asian liver fluke</name>
    <dbReference type="NCBI Taxonomy" id="6198"/>
    <lineage>
        <taxon>Eukaryota</taxon>
        <taxon>Metazoa</taxon>
        <taxon>Spiralia</taxon>
        <taxon>Lophotrochozoa</taxon>
        <taxon>Platyhelminthes</taxon>
        <taxon>Trematoda</taxon>
        <taxon>Digenea</taxon>
        <taxon>Opisthorchiida</taxon>
        <taxon>Opisthorchiata</taxon>
        <taxon>Opisthorchiidae</taxon>
        <taxon>Opisthorchis</taxon>
    </lineage>
</organism>
<reference evidence="1 2" key="1">
    <citation type="submission" date="2013-11" db="EMBL/GenBank/DDBJ databases">
        <title>Opisthorchis viverrini - life in the bile duct.</title>
        <authorList>
            <person name="Young N.D."/>
            <person name="Nagarajan N."/>
            <person name="Lin S.J."/>
            <person name="Korhonen P.K."/>
            <person name="Jex A.R."/>
            <person name="Hall R.S."/>
            <person name="Safavi-Hemami H."/>
            <person name="Kaewkong W."/>
            <person name="Bertrand D."/>
            <person name="Gao S."/>
            <person name="Seet Q."/>
            <person name="Wongkham S."/>
            <person name="Teh B.T."/>
            <person name="Wongkham C."/>
            <person name="Intapan P.M."/>
            <person name="Maleewong W."/>
            <person name="Yang X."/>
            <person name="Hu M."/>
            <person name="Wang Z."/>
            <person name="Hofmann A."/>
            <person name="Sternberg P.W."/>
            <person name="Tan P."/>
            <person name="Wang J."/>
            <person name="Gasser R.B."/>
        </authorList>
    </citation>
    <scope>NUCLEOTIDE SEQUENCE [LARGE SCALE GENOMIC DNA]</scope>
</reference>
<gene>
    <name evidence="1" type="ORF">T265_09585</name>
</gene>
<dbReference type="CTD" id="20323753"/>
<dbReference type="OrthoDB" id="9988752at2759"/>
<evidence type="ECO:0000313" key="2">
    <source>
        <dbReference type="Proteomes" id="UP000054324"/>
    </source>
</evidence>
<dbReference type="AlphaFoldDB" id="A0A074ZGB5"/>
<dbReference type="EMBL" id="KL596907">
    <property type="protein sequence ID" value="KER22300.1"/>
    <property type="molecule type" value="Genomic_DNA"/>
</dbReference>
<dbReference type="Proteomes" id="UP000054324">
    <property type="component" value="Unassembled WGS sequence"/>
</dbReference>
<dbReference type="GeneID" id="20323753"/>
<sequence>MTPFIGFDSNACASSGTDILRQSEISLQAPISCPSNCFCCSHSETSGSASRSYSETSRDSTESLVYDILQLNVLHTGRLMIQLARYSRYRLPDEPQEGRNRSWAVEEFSATFQQTGGCFRQMHSFAYMGDPSESLVYDVLQLNILHKVRLMIQLISCIQAQVPGCSVNEAREALAYLTNPFFSVNPYLHIPPIPSAPFYQPSVGSPTYELLTQQTCHGSKTELCVGFFDPLASFPSTPQHGFYVNDKFRFNIATHVHIVQLRGNVTSLNKPSGAKWLMAAPTGPDEILLN</sequence>
<protein>
    <submittedName>
        <fullName evidence="1">Uncharacterized protein</fullName>
    </submittedName>
</protein>
<accession>A0A074ZGB5</accession>
<dbReference type="KEGG" id="ovi:T265_09585"/>
<keyword evidence="2" id="KW-1185">Reference proteome</keyword>